<dbReference type="InterPro" id="IPR008271">
    <property type="entry name" value="Ser/Thr_kinase_AS"/>
</dbReference>
<evidence type="ECO:0000313" key="2">
    <source>
        <dbReference type="EMBL" id="AWV47551.1"/>
    </source>
</evidence>
<evidence type="ECO:0000313" key="3">
    <source>
        <dbReference type="Proteomes" id="UP000249682"/>
    </source>
</evidence>
<dbReference type="PROSITE" id="PS00108">
    <property type="entry name" value="PROTEIN_KINASE_ST"/>
    <property type="match status" value="1"/>
</dbReference>
<reference evidence="2 3" key="1">
    <citation type="submission" date="2018-05" db="EMBL/GenBank/DDBJ databases">
        <title>Evolution of small genomes with special reference to Mycobacterium leprae.</title>
        <authorList>
            <person name="Mohanty P.S."/>
            <person name="Bansal A.K."/>
            <person name="Gupta U.D."/>
            <person name="Naaz F."/>
            <person name="Dwivedi V.D."/>
            <person name="Singh H."/>
            <person name="Gupta G."/>
            <person name="Sharma S."/>
            <person name="Arora M."/>
        </authorList>
    </citation>
    <scope>NUCLEOTIDE SEQUENCE [LARGE SCALE GENOMIC DNA]</scope>
    <source>
        <strain evidence="2 3">MRHRU-235-G</strain>
    </source>
</reference>
<dbReference type="Proteomes" id="UP000249682">
    <property type="component" value="Chromosome"/>
</dbReference>
<organism evidence="2 3">
    <name type="scientific">Mycobacterium leprae</name>
    <dbReference type="NCBI Taxonomy" id="1769"/>
    <lineage>
        <taxon>Bacteria</taxon>
        <taxon>Bacillati</taxon>
        <taxon>Actinomycetota</taxon>
        <taxon>Actinomycetes</taxon>
        <taxon>Mycobacteriales</taxon>
        <taxon>Mycobacteriaceae</taxon>
        <taxon>Mycobacterium</taxon>
    </lineage>
</organism>
<protein>
    <recommendedName>
        <fullName evidence="1">Protein kinase domain-containing protein</fullName>
    </recommendedName>
</protein>
<accession>A0AAD0KUB8</accession>
<gene>
    <name evidence="2" type="ORF">DIJ64_04050</name>
</gene>
<dbReference type="InterPro" id="IPR011009">
    <property type="entry name" value="Kinase-like_dom_sf"/>
</dbReference>
<feature type="domain" description="Protein kinase" evidence="1">
    <location>
        <begin position="1"/>
        <end position="78"/>
    </location>
</feature>
<dbReference type="PROSITE" id="PS50011">
    <property type="entry name" value="PROTEIN_KINASE_DOM"/>
    <property type="match status" value="1"/>
</dbReference>
<sequence length="78" mass="8490">MAYRVPSRGCAGGLIRDGVIHRDVKPGNIMVGQQGLRLFGGFRDRALFLTQSGTEIGTYNYVALEWFTGNGLTGRADI</sequence>
<dbReference type="EMBL" id="CP029543">
    <property type="protein sequence ID" value="AWV47551.1"/>
    <property type="molecule type" value="Genomic_DNA"/>
</dbReference>
<dbReference type="Gene3D" id="1.10.510.10">
    <property type="entry name" value="Transferase(Phosphotransferase) domain 1"/>
    <property type="match status" value="1"/>
</dbReference>
<dbReference type="InterPro" id="IPR000719">
    <property type="entry name" value="Prot_kinase_dom"/>
</dbReference>
<dbReference type="RefSeq" id="WP_111480990.1">
    <property type="nucleotide sequence ID" value="NZ_CP029543.1"/>
</dbReference>
<name>A0AAD0KUB8_MYCLR</name>
<dbReference type="SUPFAM" id="SSF56112">
    <property type="entry name" value="Protein kinase-like (PK-like)"/>
    <property type="match status" value="1"/>
</dbReference>
<evidence type="ECO:0000259" key="1">
    <source>
        <dbReference type="PROSITE" id="PS50011"/>
    </source>
</evidence>
<dbReference type="GO" id="GO:0005524">
    <property type="term" value="F:ATP binding"/>
    <property type="evidence" value="ECO:0007669"/>
    <property type="project" value="InterPro"/>
</dbReference>
<proteinExistence type="predicted"/>
<dbReference type="AlphaFoldDB" id="A0AAD0KUB8"/>
<dbReference type="GO" id="GO:0004672">
    <property type="term" value="F:protein kinase activity"/>
    <property type="evidence" value="ECO:0007669"/>
    <property type="project" value="InterPro"/>
</dbReference>